<gene>
    <name evidence="1" type="ORF">NM688_g5482</name>
</gene>
<evidence type="ECO:0000313" key="1">
    <source>
        <dbReference type="EMBL" id="KAJ3546724.1"/>
    </source>
</evidence>
<dbReference type="Proteomes" id="UP001148662">
    <property type="component" value="Unassembled WGS sequence"/>
</dbReference>
<accession>A0ACC1SUR2</accession>
<evidence type="ECO:0000313" key="2">
    <source>
        <dbReference type="Proteomes" id="UP001148662"/>
    </source>
</evidence>
<protein>
    <submittedName>
        <fullName evidence="1">Uncharacterized protein</fullName>
    </submittedName>
</protein>
<keyword evidence="2" id="KW-1185">Reference proteome</keyword>
<comment type="caution">
    <text evidence="1">The sequence shown here is derived from an EMBL/GenBank/DDBJ whole genome shotgun (WGS) entry which is preliminary data.</text>
</comment>
<name>A0ACC1SUR2_9APHY</name>
<reference evidence="1" key="1">
    <citation type="submission" date="2022-07" db="EMBL/GenBank/DDBJ databases">
        <title>Genome Sequence of Phlebia brevispora.</title>
        <authorList>
            <person name="Buettner E."/>
        </authorList>
    </citation>
    <scope>NUCLEOTIDE SEQUENCE</scope>
    <source>
        <strain evidence="1">MPL23</strain>
    </source>
</reference>
<organism evidence="1 2">
    <name type="scientific">Phlebia brevispora</name>
    <dbReference type="NCBI Taxonomy" id="194682"/>
    <lineage>
        <taxon>Eukaryota</taxon>
        <taxon>Fungi</taxon>
        <taxon>Dikarya</taxon>
        <taxon>Basidiomycota</taxon>
        <taxon>Agaricomycotina</taxon>
        <taxon>Agaricomycetes</taxon>
        <taxon>Polyporales</taxon>
        <taxon>Meruliaceae</taxon>
        <taxon>Phlebia</taxon>
    </lineage>
</organism>
<proteinExistence type="predicted"/>
<dbReference type="EMBL" id="JANHOG010001014">
    <property type="protein sequence ID" value="KAJ3546724.1"/>
    <property type="molecule type" value="Genomic_DNA"/>
</dbReference>
<sequence>MRKHFAAIVSLSILVGRAAAWGPLGHEAIGMVAQEFLAPNAKAFVQSTLGSPLASSANWADDVASQPGFTWSKNLHFMSGQVSSDACATSELSDCTGQDCIVTAIANFTSRMVDPNVSAEQKSEALKFIDHLVGDIGQPLHVEGVSAGDGVQVTCSGVKTNLFAAWDSAILATNVNATHSASLSVYAVDLIAKIKTGSFKALTREKPGTETTTMEATATATEDADSANARQFAVRAHHQYPVQDDQEYVLVGFKHPGSQQGLKTDLTYWMVGTYTRAGTIRKVTVLEMEDENDRKTLRELKLASVQDSVSLI</sequence>